<proteinExistence type="predicted"/>
<dbReference type="Gene3D" id="2.120.10.30">
    <property type="entry name" value="TolB, C-terminal domain"/>
    <property type="match status" value="1"/>
</dbReference>
<dbReference type="GO" id="GO:0016787">
    <property type="term" value="F:hydrolase activity"/>
    <property type="evidence" value="ECO:0007669"/>
    <property type="project" value="UniProtKB-KW"/>
</dbReference>
<keyword evidence="1" id="KW-0378">Hydrolase</keyword>
<dbReference type="InterPro" id="IPR013658">
    <property type="entry name" value="SGL"/>
</dbReference>
<dbReference type="Gene3D" id="2.60.120.560">
    <property type="entry name" value="Exo-inulinase, domain 1"/>
    <property type="match status" value="1"/>
</dbReference>
<organism evidence="4">
    <name type="scientific">marine metagenome</name>
    <dbReference type="NCBI Taxonomy" id="408172"/>
    <lineage>
        <taxon>unclassified sequences</taxon>
        <taxon>metagenomes</taxon>
        <taxon>ecological metagenomes</taxon>
    </lineage>
</organism>
<evidence type="ECO:0000313" key="4">
    <source>
        <dbReference type="EMBL" id="SVA54094.1"/>
    </source>
</evidence>
<evidence type="ECO:0000259" key="2">
    <source>
        <dbReference type="Pfam" id="PF06439"/>
    </source>
</evidence>
<dbReference type="EMBL" id="UINC01012378">
    <property type="protein sequence ID" value="SVA54094.1"/>
    <property type="molecule type" value="Genomic_DNA"/>
</dbReference>
<evidence type="ECO:0008006" key="5">
    <source>
        <dbReference type="Google" id="ProtNLM"/>
    </source>
</evidence>
<dbReference type="PANTHER" id="PTHR47572">
    <property type="entry name" value="LIPOPROTEIN-RELATED"/>
    <property type="match status" value="1"/>
</dbReference>
<feature type="domain" description="SMP-30/Gluconolactonase/LRE-like region" evidence="3">
    <location>
        <begin position="50"/>
        <end position="310"/>
    </location>
</feature>
<dbReference type="InterPro" id="IPR010496">
    <property type="entry name" value="AL/BT2_dom"/>
</dbReference>
<accession>A0A381WNK8</accession>
<dbReference type="InterPro" id="IPR051262">
    <property type="entry name" value="SMP-30/CGR1_Lactonase"/>
</dbReference>
<evidence type="ECO:0000259" key="3">
    <source>
        <dbReference type="Pfam" id="PF08450"/>
    </source>
</evidence>
<feature type="domain" description="3-keto-alpha-glucoside-1,2-lyase/3-keto-2-hydroxy-glucal hydratase" evidence="2">
    <location>
        <begin position="335"/>
        <end position="519"/>
    </location>
</feature>
<evidence type="ECO:0000256" key="1">
    <source>
        <dbReference type="ARBA" id="ARBA00022801"/>
    </source>
</evidence>
<dbReference type="PANTHER" id="PTHR47572:SF4">
    <property type="entry name" value="LACTONASE DRP35"/>
    <property type="match status" value="1"/>
</dbReference>
<dbReference type="Pfam" id="PF08450">
    <property type="entry name" value="SGL"/>
    <property type="match status" value="1"/>
</dbReference>
<reference evidence="4" key="1">
    <citation type="submission" date="2018-05" db="EMBL/GenBank/DDBJ databases">
        <authorList>
            <person name="Lanie J.A."/>
            <person name="Ng W.-L."/>
            <person name="Kazmierczak K.M."/>
            <person name="Andrzejewski T.M."/>
            <person name="Davidsen T.M."/>
            <person name="Wayne K.J."/>
            <person name="Tettelin H."/>
            <person name="Glass J.I."/>
            <person name="Rusch D."/>
            <person name="Podicherti R."/>
            <person name="Tsui H.-C.T."/>
            <person name="Winkler M.E."/>
        </authorList>
    </citation>
    <scope>NUCLEOTIDE SEQUENCE</scope>
</reference>
<protein>
    <recommendedName>
        <fullName evidence="5">3-keto-disaccharide hydrolase domain-containing protein</fullName>
    </recommendedName>
</protein>
<dbReference type="InterPro" id="IPR011042">
    <property type="entry name" value="6-blade_b-propeller_TolB-like"/>
</dbReference>
<gene>
    <name evidence="4" type="ORF">METZ01_LOCUS106948</name>
</gene>
<dbReference type="SUPFAM" id="SSF63829">
    <property type="entry name" value="Calcium-dependent phosphotriesterase"/>
    <property type="match status" value="1"/>
</dbReference>
<name>A0A381WNK8_9ZZZZ</name>
<sequence>MPIRFVTCFLLALSGSARLANAEPAKPSGSLSILPSSSRLEELWNEGEFTEGVAVAADGTVYFSDIPSGEGTAGQVHKFDPKTSKTTVHCSASGKSNGLMFDRAGRLIACCGANNGLMALCEILPGGKLKVLTGRFNGGRYLSPNDLVILPNGTIYFSDPRYVGSEKEEQDQMAVYLYNSADGSVKQAIGANHVEKPNGLALSPDGGTLYVAETNNAPGGRMTLNAFKLRGDGSLGLKKVLVDFGAEAGIDGMTVDVQGNIYAAVRSASRFGIVVYTATGRELAYIPTETLPTNCCFGTGTEANVLYVTAGGGLYRIPMNVAGHHPATAPLAKGGWVPLFDGQSAKGWTPRGRADRLEAVNGELHLFSTANVWVVSDVQMADFEVEAEVKLPEQAAAKDDHFNSGLGFRLFGETGKPKGYQCEVERESAGKNGGVYGIGLGGWLFPKGAKQTAAMRQKNKGLFRDDKWNKFRVRAVGPRIQTWINGRLISDLEDGRSLRGRFGIQHHGSGGVVRFRNLRARPLGSRR</sequence>
<dbReference type="AlphaFoldDB" id="A0A381WNK8"/>
<dbReference type="Pfam" id="PF06439">
    <property type="entry name" value="3keto-disac_hyd"/>
    <property type="match status" value="1"/>
</dbReference>